<dbReference type="EMBL" id="BAABUJ010000015">
    <property type="protein sequence ID" value="GAA5800459.1"/>
    <property type="molecule type" value="Genomic_DNA"/>
</dbReference>
<protein>
    <submittedName>
        <fullName evidence="1">Uncharacterized protein</fullName>
    </submittedName>
</protein>
<keyword evidence="2" id="KW-1185">Reference proteome</keyword>
<evidence type="ECO:0000313" key="2">
    <source>
        <dbReference type="Proteomes" id="UP001476247"/>
    </source>
</evidence>
<name>A0ABP9Y0C1_9FUNG</name>
<reference evidence="1 2" key="1">
    <citation type="submission" date="2024-04" db="EMBL/GenBank/DDBJ databases">
        <title>genome sequences of Mucor flavus KT1a and Helicostylum pulchrum KT1b strains isolation_sourced from the surface of a dry-aged beef.</title>
        <authorList>
            <person name="Toyotome T."/>
            <person name="Hosono M."/>
            <person name="Torimaru M."/>
            <person name="Fukuda K."/>
            <person name="Mikami N."/>
        </authorList>
    </citation>
    <scope>NUCLEOTIDE SEQUENCE [LARGE SCALE GENOMIC DNA]</scope>
    <source>
        <strain evidence="1 2">KT1b</strain>
    </source>
</reference>
<proteinExistence type="predicted"/>
<gene>
    <name evidence="1" type="ORF">HPULCUR_005889</name>
</gene>
<accession>A0ABP9Y0C1</accession>
<dbReference type="Proteomes" id="UP001476247">
    <property type="component" value="Unassembled WGS sequence"/>
</dbReference>
<comment type="caution">
    <text evidence="1">The sequence shown here is derived from an EMBL/GenBank/DDBJ whole genome shotgun (WGS) entry which is preliminary data.</text>
</comment>
<sequence>MNSDKKTVQEVPALLDDAFYTKVPLVVFGMGNVWKRLCQAQKKQIESDRYFISTIK</sequence>
<evidence type="ECO:0000313" key="1">
    <source>
        <dbReference type="EMBL" id="GAA5800459.1"/>
    </source>
</evidence>
<organism evidence="1 2">
    <name type="scientific">Helicostylum pulchrum</name>
    <dbReference type="NCBI Taxonomy" id="562976"/>
    <lineage>
        <taxon>Eukaryota</taxon>
        <taxon>Fungi</taxon>
        <taxon>Fungi incertae sedis</taxon>
        <taxon>Mucoromycota</taxon>
        <taxon>Mucoromycotina</taxon>
        <taxon>Mucoromycetes</taxon>
        <taxon>Mucorales</taxon>
        <taxon>Mucorineae</taxon>
        <taxon>Mucoraceae</taxon>
        <taxon>Helicostylum</taxon>
    </lineage>
</organism>